<dbReference type="Proteomes" id="UP000076404">
    <property type="component" value="Chromosome"/>
</dbReference>
<keyword evidence="1" id="KW-0812">Transmembrane</keyword>
<dbReference type="RefSeq" id="WP_026848495.1">
    <property type="nucleotide sequence ID" value="NZ_CP011454.1"/>
</dbReference>
<evidence type="ECO:0000313" key="3">
    <source>
        <dbReference type="Proteomes" id="UP000076404"/>
    </source>
</evidence>
<dbReference type="eggNOG" id="COG3182">
    <property type="taxonomic scope" value="Bacteria"/>
</dbReference>
<evidence type="ECO:0000313" key="2">
    <source>
        <dbReference type="EMBL" id="AMW05785.1"/>
    </source>
</evidence>
<keyword evidence="1" id="KW-0472">Membrane</keyword>
<feature type="transmembrane region" description="Helical" evidence="1">
    <location>
        <begin position="146"/>
        <end position="164"/>
    </location>
</feature>
<dbReference type="InterPro" id="IPR005625">
    <property type="entry name" value="PepSY-ass_TM"/>
</dbReference>
<keyword evidence="1" id="KW-1133">Transmembrane helix</keyword>
<name>A0A143BMI5_9BACT</name>
<feature type="transmembrane region" description="Helical" evidence="1">
    <location>
        <begin position="7"/>
        <end position="35"/>
    </location>
</feature>
<reference evidence="2 3" key="1">
    <citation type="journal article" date="2014" name="Proc. Natl. Acad. Sci. U.S.A.">
        <title>Functional type 2 photosynthetic reaction centers found in the rare bacterial phylum Gemmatimonadetes.</title>
        <authorList>
            <person name="Zeng Y."/>
            <person name="Feng F."/>
            <person name="Medova H."/>
            <person name="Dean J."/>
            <person name="Koblizek M."/>
        </authorList>
    </citation>
    <scope>NUCLEOTIDE SEQUENCE [LARGE SCALE GENOMIC DNA]</scope>
    <source>
        <strain evidence="2 3">AP64</strain>
    </source>
</reference>
<proteinExistence type="predicted"/>
<feature type="transmembrane region" description="Helical" evidence="1">
    <location>
        <begin position="196"/>
        <end position="219"/>
    </location>
</feature>
<feature type="transmembrane region" description="Helical" evidence="1">
    <location>
        <begin position="352"/>
        <end position="372"/>
    </location>
</feature>
<dbReference type="KEGG" id="gph:GEMMAAP_15255"/>
<organism evidence="2 3">
    <name type="scientific">Gemmatimonas phototrophica</name>
    <dbReference type="NCBI Taxonomy" id="1379270"/>
    <lineage>
        <taxon>Bacteria</taxon>
        <taxon>Pseudomonadati</taxon>
        <taxon>Gemmatimonadota</taxon>
        <taxon>Gemmatimonadia</taxon>
        <taxon>Gemmatimonadales</taxon>
        <taxon>Gemmatimonadaceae</taxon>
        <taxon>Gemmatimonas</taxon>
    </lineage>
</organism>
<gene>
    <name evidence="2" type="ORF">GEMMAAP_15255</name>
</gene>
<reference evidence="2 3" key="2">
    <citation type="journal article" date="2016" name="Environ. Microbiol. Rep.">
        <title>Metagenomic evidence for the presence of phototrophic Gemmatimonadetes bacteria in diverse environments.</title>
        <authorList>
            <person name="Zeng Y."/>
            <person name="Baumbach J."/>
            <person name="Barbosa E.G."/>
            <person name="Azevedo V."/>
            <person name="Zhang C."/>
            <person name="Koblizek M."/>
        </authorList>
    </citation>
    <scope>NUCLEOTIDE SEQUENCE [LARGE SCALE GENOMIC DNA]</scope>
    <source>
        <strain evidence="2 3">AP64</strain>
    </source>
</reference>
<evidence type="ECO:0008006" key="4">
    <source>
        <dbReference type="Google" id="ProtNLM"/>
    </source>
</evidence>
<protein>
    <recommendedName>
        <fullName evidence="4">PepSY domain-containing protein</fullName>
    </recommendedName>
</protein>
<dbReference type="STRING" id="1379270.GEMMAAP_15255"/>
<evidence type="ECO:0000256" key="1">
    <source>
        <dbReference type="SAM" id="Phobius"/>
    </source>
</evidence>
<accession>A0A143BMI5</accession>
<dbReference type="OrthoDB" id="111691at2"/>
<dbReference type="PANTHER" id="PTHR34219:SF3">
    <property type="entry name" value="BLL7967 PROTEIN"/>
    <property type="match status" value="1"/>
</dbReference>
<dbReference type="Pfam" id="PF03929">
    <property type="entry name" value="PepSY_TM"/>
    <property type="match status" value="1"/>
</dbReference>
<dbReference type="AlphaFoldDB" id="A0A143BMI5"/>
<sequence>MRRLRPLLFWTHLMAGLLSGVVVLIMSVTGVLLTYQKQMTLWADLRGVQAGPPTPGATRLSADSLLRLVASRESKTPTTVVWRQGAAMPVEVQFGRAGRQYLNAYTGTVVGTGSASMRKLFSVATDWHRWLATSDESRKTGRLVTGWSNLAFLVLVLTGIVLWWPRVVKWSALRQVLWFRRGLSPKARDFNWHNVIGIWSAIPLAIIVASAAVISFPWASDLVYRAVGDTPPARAPEGAPVGGAAAGRPALGTEGGAVVPLVGDVAALATERMPDWRTVSLAWPKNAEAPLVYTLDRGMGGEPHKRATLTVSRTGEPAKWQPFSSQSEGRRARSIMRFAHTGEVLGFWGQTLAGLVSLGAAVLVYTGLYLSLRRFLAWRRRANTVPAATTA</sequence>
<dbReference type="PANTHER" id="PTHR34219">
    <property type="entry name" value="IRON-REGULATED INNER MEMBRANE PROTEIN-RELATED"/>
    <property type="match status" value="1"/>
</dbReference>
<keyword evidence="3" id="KW-1185">Reference proteome</keyword>
<dbReference type="EMBL" id="CP011454">
    <property type="protein sequence ID" value="AMW05785.1"/>
    <property type="molecule type" value="Genomic_DNA"/>
</dbReference>